<evidence type="ECO:0000256" key="3">
    <source>
        <dbReference type="ARBA" id="ARBA00022679"/>
    </source>
</evidence>
<evidence type="ECO:0000256" key="15">
    <source>
        <dbReference type="ARBA" id="ARBA00049902"/>
    </source>
</evidence>
<evidence type="ECO:0000313" key="17">
    <source>
        <dbReference type="EMBL" id="MFD3293946.1"/>
    </source>
</evidence>
<keyword evidence="5" id="KW-0133">Cell shape</keyword>
<evidence type="ECO:0000256" key="12">
    <source>
        <dbReference type="ARBA" id="ARBA00041185"/>
    </source>
</evidence>
<evidence type="ECO:0000256" key="13">
    <source>
        <dbReference type="ARBA" id="ARBA00041418"/>
    </source>
</evidence>
<dbReference type="RefSeq" id="WP_377979178.1">
    <property type="nucleotide sequence ID" value="NZ_JBBKXY010000003.1"/>
</dbReference>
<keyword evidence="4 16" id="KW-0812">Transmembrane</keyword>
<dbReference type="Pfam" id="PF01098">
    <property type="entry name" value="FTSW_RODA_SPOVE"/>
    <property type="match status" value="1"/>
</dbReference>
<evidence type="ECO:0000256" key="1">
    <source>
        <dbReference type="ARBA" id="ARBA00004141"/>
    </source>
</evidence>
<comment type="similarity">
    <text evidence="11">Belongs to the SEDS family. FtsW subfamily.</text>
</comment>
<evidence type="ECO:0000256" key="10">
    <source>
        <dbReference type="ARBA" id="ARBA00033270"/>
    </source>
</evidence>
<organism evidence="17 18">
    <name type="scientific">Aquirufa originis</name>
    <dbReference type="NCBI Taxonomy" id="3096514"/>
    <lineage>
        <taxon>Bacteria</taxon>
        <taxon>Pseudomonadati</taxon>
        <taxon>Bacteroidota</taxon>
        <taxon>Cytophagia</taxon>
        <taxon>Cytophagales</taxon>
        <taxon>Flectobacillaceae</taxon>
        <taxon>Aquirufa</taxon>
    </lineage>
</organism>
<comment type="subcellular location">
    <subcellularLocation>
        <location evidence="1">Membrane</location>
        <topology evidence="1">Multi-pass membrane protein</topology>
    </subcellularLocation>
</comment>
<evidence type="ECO:0000256" key="14">
    <source>
        <dbReference type="ARBA" id="ARBA00044770"/>
    </source>
</evidence>
<evidence type="ECO:0000313" key="18">
    <source>
        <dbReference type="Proteomes" id="UP001598112"/>
    </source>
</evidence>
<dbReference type="EC" id="2.4.99.28" evidence="14"/>
<evidence type="ECO:0000256" key="5">
    <source>
        <dbReference type="ARBA" id="ARBA00022960"/>
    </source>
</evidence>
<keyword evidence="8 16" id="KW-0472">Membrane</keyword>
<name>A0ABW6DAB9_9BACT</name>
<evidence type="ECO:0000256" key="2">
    <source>
        <dbReference type="ARBA" id="ARBA00022676"/>
    </source>
</evidence>
<accession>A0ABW6DAB9</accession>
<feature type="transmembrane region" description="Helical" evidence="16">
    <location>
        <begin position="355"/>
        <end position="376"/>
    </location>
</feature>
<comment type="caution">
    <text evidence="17">The sequence shown here is derived from an EMBL/GenBank/DDBJ whole genome shotgun (WGS) entry which is preliminary data.</text>
</comment>
<feature type="transmembrane region" description="Helical" evidence="16">
    <location>
        <begin position="20"/>
        <end position="37"/>
    </location>
</feature>
<feature type="transmembrane region" description="Helical" evidence="16">
    <location>
        <begin position="192"/>
        <end position="212"/>
    </location>
</feature>
<evidence type="ECO:0000256" key="9">
    <source>
        <dbReference type="ARBA" id="ARBA00032370"/>
    </source>
</evidence>
<sequence>MDSKIRAFFQEHLKGDYKIWLIVFILNAFGLLIQFSAKAKLTMDGPFEPLSSFIKTLVILGISFYLMSYFSKSNYSRVAKFSDLALFLSWGLVMVAYVFGATKGGANRWVQLGPISFMPSDMVKLCLITSLAKDFSSKQADPESYNMVMFIRMLFKIGISCFLIMLSNFSTSVLIFLTSIILMFFGRVPAKQIAMIVAAVAMLAVTVVSLGIGQRAQTVKTRIENYVQRIGKNETRVNKAKNEDYQITRSLYAIATGAIHPKGPGKSQQRYILSQAESDFVYAIIIEEYGIVGGLAIPLLFLIFMYRGAKAIQYSNKPFGGLLSAGLTFSIVFQAFINMLVAVDAGPVTGQPMPMISAGGTSLIFTAISIGLILAVSKDKDPEPVQQPAVA</sequence>
<evidence type="ECO:0000256" key="7">
    <source>
        <dbReference type="ARBA" id="ARBA00022989"/>
    </source>
</evidence>
<comment type="catalytic activity">
    <reaction evidence="15">
        <text>[GlcNAc-(1-&gt;4)-Mur2Ac(oyl-L-Ala-gamma-D-Glu-L-Lys-D-Ala-D-Ala)](n)-di-trans,octa-cis-undecaprenyl diphosphate + beta-D-GlcNAc-(1-&gt;4)-Mur2Ac(oyl-L-Ala-gamma-D-Glu-L-Lys-D-Ala-D-Ala)-di-trans,octa-cis-undecaprenyl diphosphate = [GlcNAc-(1-&gt;4)-Mur2Ac(oyl-L-Ala-gamma-D-Glu-L-Lys-D-Ala-D-Ala)](n+1)-di-trans,octa-cis-undecaprenyl diphosphate + di-trans,octa-cis-undecaprenyl diphosphate + H(+)</text>
        <dbReference type="Rhea" id="RHEA:23708"/>
        <dbReference type="Rhea" id="RHEA-COMP:9602"/>
        <dbReference type="Rhea" id="RHEA-COMP:9603"/>
        <dbReference type="ChEBI" id="CHEBI:15378"/>
        <dbReference type="ChEBI" id="CHEBI:58405"/>
        <dbReference type="ChEBI" id="CHEBI:60033"/>
        <dbReference type="ChEBI" id="CHEBI:78435"/>
        <dbReference type="EC" id="2.4.99.28"/>
    </reaction>
</comment>
<keyword evidence="6" id="KW-0573">Peptidoglycan synthesis</keyword>
<feature type="transmembrane region" description="Helical" evidence="16">
    <location>
        <begin position="153"/>
        <end position="186"/>
    </location>
</feature>
<proteinExistence type="inferred from homology"/>
<keyword evidence="2" id="KW-0328">Glycosyltransferase</keyword>
<keyword evidence="7 16" id="KW-1133">Transmembrane helix</keyword>
<evidence type="ECO:0000256" key="11">
    <source>
        <dbReference type="ARBA" id="ARBA00038053"/>
    </source>
</evidence>
<feature type="transmembrane region" description="Helical" evidence="16">
    <location>
        <begin position="318"/>
        <end position="343"/>
    </location>
</feature>
<feature type="transmembrane region" description="Helical" evidence="16">
    <location>
        <begin position="280"/>
        <end position="306"/>
    </location>
</feature>
<dbReference type="InterPro" id="IPR001182">
    <property type="entry name" value="FtsW/RodA"/>
</dbReference>
<dbReference type="EMBL" id="JBBKXY010000003">
    <property type="protein sequence ID" value="MFD3293946.1"/>
    <property type="molecule type" value="Genomic_DNA"/>
</dbReference>
<dbReference type="Proteomes" id="UP001598112">
    <property type="component" value="Unassembled WGS sequence"/>
</dbReference>
<evidence type="ECO:0000256" key="8">
    <source>
        <dbReference type="ARBA" id="ARBA00023136"/>
    </source>
</evidence>
<feature type="transmembrane region" description="Helical" evidence="16">
    <location>
        <begin position="81"/>
        <end position="100"/>
    </location>
</feature>
<feature type="transmembrane region" description="Helical" evidence="16">
    <location>
        <begin position="49"/>
        <end position="69"/>
    </location>
</feature>
<dbReference type="PANTHER" id="PTHR30474">
    <property type="entry name" value="CELL CYCLE PROTEIN"/>
    <property type="match status" value="1"/>
</dbReference>
<protein>
    <recommendedName>
        <fullName evidence="12">Probable peptidoglycan glycosyltransferase FtsW</fullName>
        <ecNumber evidence="14">2.4.99.28</ecNumber>
    </recommendedName>
    <alternativeName>
        <fullName evidence="13">Cell division protein FtsW</fullName>
    </alternativeName>
    <alternativeName>
        <fullName evidence="10">Cell wall polymerase</fullName>
    </alternativeName>
    <alternativeName>
        <fullName evidence="9">Peptidoglycan polymerase</fullName>
    </alternativeName>
</protein>
<evidence type="ECO:0000256" key="6">
    <source>
        <dbReference type="ARBA" id="ARBA00022984"/>
    </source>
</evidence>
<keyword evidence="3" id="KW-0808">Transferase</keyword>
<keyword evidence="18" id="KW-1185">Reference proteome</keyword>
<gene>
    <name evidence="17" type="ORF">SKC35_09630</name>
</gene>
<dbReference type="PANTHER" id="PTHR30474:SF2">
    <property type="entry name" value="PEPTIDOGLYCAN GLYCOSYLTRANSFERASE FTSW-RELATED"/>
    <property type="match status" value="1"/>
</dbReference>
<evidence type="ECO:0000256" key="16">
    <source>
        <dbReference type="SAM" id="Phobius"/>
    </source>
</evidence>
<evidence type="ECO:0000256" key="4">
    <source>
        <dbReference type="ARBA" id="ARBA00022692"/>
    </source>
</evidence>
<reference evidence="17 18" key="1">
    <citation type="submission" date="2024-03" db="EMBL/GenBank/DDBJ databases">
        <title>Aquirufa genome sequencing.</title>
        <authorList>
            <person name="Pitt A."/>
            <person name="Hahn M.W."/>
        </authorList>
    </citation>
    <scope>NUCLEOTIDE SEQUENCE [LARGE SCALE GENOMIC DNA]</scope>
    <source>
        <strain evidence="17 18">KTFRIE-69F</strain>
    </source>
</reference>